<evidence type="ECO:0000313" key="3">
    <source>
        <dbReference type="EMBL" id="MFD1812697.1"/>
    </source>
</evidence>
<dbReference type="InterPro" id="IPR009057">
    <property type="entry name" value="Homeodomain-like_sf"/>
</dbReference>
<comment type="caution">
    <text evidence="3">The sequence shown here is derived from an EMBL/GenBank/DDBJ whole genome shotgun (WGS) entry which is preliminary data.</text>
</comment>
<feature type="domain" description="HTH tetR-type" evidence="2">
    <location>
        <begin position="12"/>
        <end position="57"/>
    </location>
</feature>
<keyword evidence="1" id="KW-0238">DNA-binding</keyword>
<dbReference type="InterPro" id="IPR001647">
    <property type="entry name" value="HTH_TetR"/>
</dbReference>
<sequence length="219" mass="23858">MARKSELARTALMDAAEELFGRYGIDQVSSRRIAEFAGNSNHSAVAYHFGDRDGLIRGLLDRHARQTDALRTAMVRGIGADAALPDYLRCMILPAVQVLSELPTPSWRARFISQARHNPTAAAAFAERATSVPENLEDLRARTFAHLCHVDRDVLVGRAWILGRTVVDVCAEYEASIAAGDREPQWEALGNFLTDVAAGMLGAPVSEPTPFHPESPGLP</sequence>
<dbReference type="EMBL" id="JBHUFB010000009">
    <property type="protein sequence ID" value="MFD1812697.1"/>
    <property type="molecule type" value="Genomic_DNA"/>
</dbReference>
<protein>
    <submittedName>
        <fullName evidence="3">TetR/AcrR family transcriptional regulator</fullName>
    </submittedName>
</protein>
<evidence type="ECO:0000313" key="4">
    <source>
        <dbReference type="Proteomes" id="UP001597286"/>
    </source>
</evidence>
<reference evidence="4" key="1">
    <citation type="journal article" date="2019" name="Int. J. Syst. Evol. Microbiol.">
        <title>The Global Catalogue of Microorganisms (GCM) 10K type strain sequencing project: providing services to taxonomists for standard genome sequencing and annotation.</title>
        <authorList>
            <consortium name="The Broad Institute Genomics Platform"/>
            <consortium name="The Broad Institute Genome Sequencing Center for Infectious Disease"/>
            <person name="Wu L."/>
            <person name="Ma J."/>
        </authorList>
    </citation>
    <scope>NUCLEOTIDE SEQUENCE [LARGE SCALE GENOMIC DNA]</scope>
    <source>
        <strain evidence="4">DT72</strain>
    </source>
</reference>
<dbReference type="Pfam" id="PF00440">
    <property type="entry name" value="TetR_N"/>
    <property type="match status" value="1"/>
</dbReference>
<dbReference type="SUPFAM" id="SSF46689">
    <property type="entry name" value="Homeodomain-like"/>
    <property type="match status" value="1"/>
</dbReference>
<dbReference type="Gene3D" id="1.10.357.10">
    <property type="entry name" value="Tetracycline Repressor, domain 2"/>
    <property type="match status" value="1"/>
</dbReference>
<organism evidence="3 4">
    <name type="scientific">Rhodococcus gannanensis</name>
    <dbReference type="NCBI Taxonomy" id="1960308"/>
    <lineage>
        <taxon>Bacteria</taxon>
        <taxon>Bacillati</taxon>
        <taxon>Actinomycetota</taxon>
        <taxon>Actinomycetes</taxon>
        <taxon>Mycobacteriales</taxon>
        <taxon>Nocardiaceae</taxon>
        <taxon>Rhodococcus</taxon>
    </lineage>
</organism>
<dbReference type="Proteomes" id="UP001597286">
    <property type="component" value="Unassembled WGS sequence"/>
</dbReference>
<keyword evidence="4" id="KW-1185">Reference proteome</keyword>
<proteinExistence type="predicted"/>
<evidence type="ECO:0000259" key="2">
    <source>
        <dbReference type="Pfam" id="PF00440"/>
    </source>
</evidence>
<evidence type="ECO:0000256" key="1">
    <source>
        <dbReference type="ARBA" id="ARBA00023125"/>
    </source>
</evidence>
<gene>
    <name evidence="3" type="ORF">ACFSJG_10760</name>
</gene>
<accession>A0ABW4P4P3</accession>
<name>A0ABW4P4P3_9NOCA</name>
<dbReference type="RefSeq" id="WP_378485194.1">
    <property type="nucleotide sequence ID" value="NZ_JBHUFB010000009.1"/>
</dbReference>